<protein>
    <submittedName>
        <fullName evidence="1">Uncharacterized protein</fullName>
    </submittedName>
</protein>
<keyword evidence="2" id="KW-1185">Reference proteome</keyword>
<comment type="caution">
    <text evidence="1">The sequence shown here is derived from an EMBL/GenBank/DDBJ whole genome shotgun (WGS) entry which is preliminary data.</text>
</comment>
<dbReference type="AlphaFoldDB" id="A0A9X2NTX9"/>
<reference evidence="1" key="1">
    <citation type="journal article" date="2022" name="Arch. Microbiol.">
        <title>Bacteroides muris sp. nov. isolated from the cecum of wild-derived house mice.</title>
        <authorList>
            <person name="Fokt H."/>
            <person name="Unni R."/>
            <person name="Repnik U."/>
            <person name="Schmitz R.A."/>
            <person name="Bramkamp M."/>
            <person name="Baines J.F."/>
            <person name="Unterweger D."/>
        </authorList>
    </citation>
    <scope>NUCLEOTIDE SEQUENCE</scope>
    <source>
        <strain evidence="1">KH365_2</strain>
    </source>
</reference>
<reference evidence="1" key="2">
    <citation type="submission" date="2022-04" db="EMBL/GenBank/DDBJ databases">
        <authorList>
            <person name="Fokt H."/>
            <person name="Baines J."/>
        </authorList>
    </citation>
    <scope>NUCLEOTIDE SEQUENCE</scope>
    <source>
        <strain evidence="1">KH365_2</strain>
    </source>
</reference>
<proteinExistence type="predicted"/>
<dbReference type="EMBL" id="JAMZED010000024">
    <property type="protein sequence ID" value="MCR6505194.1"/>
    <property type="molecule type" value="Genomic_DNA"/>
</dbReference>
<evidence type="ECO:0000313" key="2">
    <source>
        <dbReference type="Proteomes" id="UP001143192"/>
    </source>
</evidence>
<sequence length="90" mass="10277">MMKVASRLSFIFPYQITNEKTNMFLSSNTPNVRIECKGRLLDAVFDTGNVKSDFGNKFVQMFPEALSGLVEHEGCRGESNYENMFVRGER</sequence>
<gene>
    <name evidence="1" type="ORF">M1B79_11065</name>
</gene>
<accession>A0A9X2NTX9</accession>
<dbReference type="Proteomes" id="UP001143192">
    <property type="component" value="Unassembled WGS sequence"/>
</dbReference>
<organism evidence="1 2">
    <name type="scientific">Bacteroides muris</name>
    <name type="common">ex Fokt et al. 2023</name>
    <dbReference type="NCBI Taxonomy" id="2937417"/>
    <lineage>
        <taxon>Bacteria</taxon>
        <taxon>Pseudomonadati</taxon>
        <taxon>Bacteroidota</taxon>
        <taxon>Bacteroidia</taxon>
        <taxon>Bacteroidales</taxon>
        <taxon>Bacteroidaceae</taxon>
        <taxon>Bacteroides</taxon>
    </lineage>
</organism>
<name>A0A9X2NTX9_9BACE</name>
<evidence type="ECO:0000313" key="1">
    <source>
        <dbReference type="EMBL" id="MCR6505194.1"/>
    </source>
</evidence>